<organism evidence="2 3">
    <name type="scientific">Cudoniella acicularis</name>
    <dbReference type="NCBI Taxonomy" id="354080"/>
    <lineage>
        <taxon>Eukaryota</taxon>
        <taxon>Fungi</taxon>
        <taxon>Dikarya</taxon>
        <taxon>Ascomycota</taxon>
        <taxon>Pezizomycotina</taxon>
        <taxon>Leotiomycetes</taxon>
        <taxon>Helotiales</taxon>
        <taxon>Tricladiaceae</taxon>
        <taxon>Cudoniella</taxon>
    </lineage>
</organism>
<dbReference type="Proteomes" id="UP000566819">
    <property type="component" value="Unassembled WGS sequence"/>
</dbReference>
<name>A0A8H4W1S9_9HELO</name>
<evidence type="ECO:0000256" key="1">
    <source>
        <dbReference type="SAM" id="MobiDB-lite"/>
    </source>
</evidence>
<gene>
    <name evidence="2" type="ORF">G7Y89_g7609</name>
</gene>
<dbReference type="EMBL" id="JAAMPI010000541">
    <property type="protein sequence ID" value="KAF4630522.1"/>
    <property type="molecule type" value="Genomic_DNA"/>
</dbReference>
<reference evidence="2 3" key="1">
    <citation type="submission" date="2020-03" db="EMBL/GenBank/DDBJ databases">
        <title>Draft Genome Sequence of Cudoniella acicularis.</title>
        <authorList>
            <person name="Buettner E."/>
            <person name="Kellner H."/>
        </authorList>
    </citation>
    <scope>NUCLEOTIDE SEQUENCE [LARGE SCALE GENOMIC DNA]</scope>
    <source>
        <strain evidence="2 3">DSM 108380</strain>
    </source>
</reference>
<protein>
    <submittedName>
        <fullName evidence="2">Uncharacterized protein</fullName>
    </submittedName>
</protein>
<feature type="compositionally biased region" description="Low complexity" evidence="1">
    <location>
        <begin position="109"/>
        <end position="124"/>
    </location>
</feature>
<feature type="region of interest" description="Disordered" evidence="1">
    <location>
        <begin position="89"/>
        <end position="124"/>
    </location>
</feature>
<accession>A0A8H4W1S9</accession>
<proteinExistence type="predicted"/>
<comment type="caution">
    <text evidence="2">The sequence shown here is derived from an EMBL/GenBank/DDBJ whole genome shotgun (WGS) entry which is preliminary data.</text>
</comment>
<keyword evidence="3" id="KW-1185">Reference proteome</keyword>
<evidence type="ECO:0000313" key="3">
    <source>
        <dbReference type="Proteomes" id="UP000566819"/>
    </source>
</evidence>
<feature type="region of interest" description="Disordered" evidence="1">
    <location>
        <begin position="1"/>
        <end position="22"/>
    </location>
</feature>
<dbReference type="AlphaFoldDB" id="A0A8H4W1S9"/>
<evidence type="ECO:0000313" key="2">
    <source>
        <dbReference type="EMBL" id="KAF4630522.1"/>
    </source>
</evidence>
<sequence>MTLEEDWTQRIGRAETDDNTDSINQRSFQHAVPFQQPGNGEISPFGVSRDALQLGPHPKAVWRNAVASLDLPGYSTKAAAAAAAAAAASHRSIRASPHRSVSILSLEAQKQSQSQSQSQDLEPL</sequence>